<dbReference type="SUPFAM" id="SSF49303">
    <property type="entry name" value="beta-Galactosidase/glucuronidase domain"/>
    <property type="match status" value="1"/>
</dbReference>
<evidence type="ECO:0000256" key="3">
    <source>
        <dbReference type="ARBA" id="ARBA00023295"/>
    </source>
</evidence>
<dbReference type="InterPro" id="IPR006102">
    <property type="entry name" value="Ig-like_GH2"/>
</dbReference>
<dbReference type="InterPro" id="IPR008964">
    <property type="entry name" value="Invasin/intimin_cell_adhesion"/>
</dbReference>
<protein>
    <submittedName>
        <fullName evidence="9">Glycoside hydrolase family 2</fullName>
    </submittedName>
</protein>
<feature type="domain" description="Glycoside hydrolase family 2 immunoglobulin-like beta-sandwich" evidence="4">
    <location>
        <begin position="208"/>
        <end position="311"/>
    </location>
</feature>
<evidence type="ECO:0000313" key="9">
    <source>
        <dbReference type="EMBL" id="AWB65013.1"/>
    </source>
</evidence>
<dbReference type="GO" id="GO:0004553">
    <property type="term" value="F:hydrolase activity, hydrolyzing O-glycosyl compounds"/>
    <property type="evidence" value="ECO:0007669"/>
    <property type="project" value="InterPro"/>
</dbReference>
<evidence type="ECO:0000256" key="1">
    <source>
        <dbReference type="ARBA" id="ARBA00007401"/>
    </source>
</evidence>
<feature type="domain" description="Glycoside hydrolase family 2" evidence="8">
    <location>
        <begin position="756"/>
        <end position="857"/>
    </location>
</feature>
<gene>
    <name evidence="9" type="ORF">C2869_00510</name>
</gene>
<dbReference type="Pfam" id="PF00703">
    <property type="entry name" value="Glyco_hydro_2"/>
    <property type="match status" value="1"/>
</dbReference>
<dbReference type="Pfam" id="PF16355">
    <property type="entry name" value="DUF4982"/>
    <property type="match status" value="1"/>
</dbReference>
<dbReference type="SUPFAM" id="SSF49785">
    <property type="entry name" value="Galactose-binding domain-like"/>
    <property type="match status" value="1"/>
</dbReference>
<dbReference type="RefSeq" id="WP_108601092.1">
    <property type="nucleotide sequence ID" value="NZ_CP026604.1"/>
</dbReference>
<evidence type="ECO:0000259" key="8">
    <source>
        <dbReference type="Pfam" id="PF18565"/>
    </source>
</evidence>
<dbReference type="Proteomes" id="UP000244441">
    <property type="component" value="Chromosome"/>
</dbReference>
<dbReference type="InterPro" id="IPR051913">
    <property type="entry name" value="GH2_Domain-Containing"/>
</dbReference>
<dbReference type="KEGG" id="cate:C2869_00510"/>
<dbReference type="Pfam" id="PF02837">
    <property type="entry name" value="Glyco_hydro_2_N"/>
    <property type="match status" value="1"/>
</dbReference>
<dbReference type="AlphaFoldDB" id="A0A2S0VLC6"/>
<evidence type="ECO:0000259" key="4">
    <source>
        <dbReference type="Pfam" id="PF00703"/>
    </source>
</evidence>
<dbReference type="Pfam" id="PF18565">
    <property type="entry name" value="Glyco_hydro2_C5"/>
    <property type="match status" value="1"/>
</dbReference>
<name>A0A2S0VLC6_9ALTE</name>
<sequence>MNIYCAGYKIVQFVLIFAFLITSCGENPKPEPDINQPAVAAGKTKQREVDFNFGWKFILADEENAQSVTYKDDHWQAIRLPHDWSIELAYTQQQTAGATGYLPGGIGWYRKQFKTPKSDMSQILFDGIYNHSKVWINGHLLGYRPYGYVPFHYDLTPYLYRDGRINTLAVRVDRSRYVDSRWYTGSGIYRNVKLINTDKIHVPIWGQYVTTPHIDNTDAQVQVQTELKNSLNKSVEIDAITDIQELSGQVITSRKTTATLDANQMTVVKHHLNINHPKLWDVNNPNLYLATTRFLHKGKLVDQITTRFGIRSFRNDPAQGFFLNGQPLKIKGVNLHHDGGLVGAAVPKGVWQRRLTTLKQAGVNAIRTAHNAPSQAFLELCDEMGFLVQNEIFDEWDNPKDKRKNFNLSGASDYVSQSYSDYFAEWAEQDLKNTLKRDRNHTSIFQWSIGNEIEWTYPRYTSSTGYWDKDKPHGVNYYWTAPYRTPEQIKTILQSKPIKGAELAKTAQNLAKWVREMDETRVVTANLVVPSVSQLTGYGQALDVIGYSYRQAVYEYGRKHFPDKMILGTENWVQWHEWLQVLNKNYIAGIFVWTGINYLGESNGRWPKKGSGSGMLDFAGFTKPSYHMMKTVWSDEPHIYVTTIPMADSEYKVENDKIVEKVKDSWKREKWGWREVNQHWNYAEPELISVEVYTNVEQIELFLNGKSLGVRHLADNADRILKWAVPYQKGELVARGKVDGKPIEYLVRTAAKPAAIKLSVDKSEIVADRYDVAHITAQVVDENGIPVQHQETQLQFSLSEQLRLLGVDNGASDNIQKHLNTQITTHKGKALLIVQSKQQTGVGIIKAQAEGLLADKISFELKDE</sequence>
<accession>A0A2S0VLC6</accession>
<keyword evidence="3" id="KW-0326">Glycosidase</keyword>
<dbReference type="InterPro" id="IPR036156">
    <property type="entry name" value="Beta-gal/glucu_dom_sf"/>
</dbReference>
<dbReference type="Pfam" id="PF02836">
    <property type="entry name" value="Glyco_hydro_2_C"/>
    <property type="match status" value="1"/>
</dbReference>
<dbReference type="OrthoDB" id="9758603at2"/>
<dbReference type="InterPro" id="IPR013783">
    <property type="entry name" value="Ig-like_fold"/>
</dbReference>
<dbReference type="EMBL" id="CP026604">
    <property type="protein sequence ID" value="AWB65013.1"/>
    <property type="molecule type" value="Genomic_DNA"/>
</dbReference>
<dbReference type="Gene3D" id="3.20.20.80">
    <property type="entry name" value="Glycosidases"/>
    <property type="match status" value="1"/>
</dbReference>
<evidence type="ECO:0000259" key="5">
    <source>
        <dbReference type="Pfam" id="PF02836"/>
    </source>
</evidence>
<organism evidence="9 10">
    <name type="scientific">Saccharobesus litoralis</name>
    <dbReference type="NCBI Taxonomy" id="2172099"/>
    <lineage>
        <taxon>Bacteria</taxon>
        <taxon>Pseudomonadati</taxon>
        <taxon>Pseudomonadota</taxon>
        <taxon>Gammaproteobacteria</taxon>
        <taxon>Alteromonadales</taxon>
        <taxon>Alteromonadaceae</taxon>
        <taxon>Saccharobesus</taxon>
    </lineage>
</organism>
<feature type="domain" description="DUF4982" evidence="7">
    <location>
        <begin position="687"/>
        <end position="743"/>
    </location>
</feature>
<evidence type="ECO:0000313" key="10">
    <source>
        <dbReference type="Proteomes" id="UP000244441"/>
    </source>
</evidence>
<dbReference type="SMR" id="A0A2S0VLC6"/>
<keyword evidence="2 9" id="KW-0378">Hydrolase</keyword>
<dbReference type="InterPro" id="IPR032311">
    <property type="entry name" value="DUF4982"/>
</dbReference>
<dbReference type="PANTHER" id="PTHR42732">
    <property type="entry name" value="BETA-GALACTOSIDASE"/>
    <property type="match status" value="1"/>
</dbReference>
<evidence type="ECO:0000256" key="2">
    <source>
        <dbReference type="ARBA" id="ARBA00022801"/>
    </source>
</evidence>
<dbReference type="InterPro" id="IPR008979">
    <property type="entry name" value="Galactose-bd-like_sf"/>
</dbReference>
<evidence type="ECO:0000259" key="7">
    <source>
        <dbReference type="Pfam" id="PF16355"/>
    </source>
</evidence>
<reference evidence="9 10" key="1">
    <citation type="submission" date="2018-01" db="EMBL/GenBank/DDBJ databases">
        <title>Genome sequence of a Cantenovulum-like bacteria.</title>
        <authorList>
            <person name="Tan W.R."/>
            <person name="Lau N.-S."/>
            <person name="Go F."/>
            <person name="Amirul A.-A.A."/>
        </authorList>
    </citation>
    <scope>NUCLEOTIDE SEQUENCE [LARGE SCALE GENOMIC DNA]</scope>
    <source>
        <strain evidence="9 10">CCB-QB4</strain>
    </source>
</reference>
<dbReference type="Gene3D" id="2.60.40.10">
    <property type="entry name" value="Immunoglobulins"/>
    <property type="match status" value="3"/>
</dbReference>
<dbReference type="InterPro" id="IPR040605">
    <property type="entry name" value="Glyco_hydro2_dom5"/>
</dbReference>
<dbReference type="PRINTS" id="PR00132">
    <property type="entry name" value="GLHYDRLASE2"/>
</dbReference>
<keyword evidence="10" id="KW-1185">Reference proteome</keyword>
<dbReference type="SUPFAM" id="SSF49373">
    <property type="entry name" value="Invasin/intimin cell-adhesion fragments"/>
    <property type="match status" value="1"/>
</dbReference>
<dbReference type="InterPro" id="IPR006103">
    <property type="entry name" value="Glyco_hydro_2_cat"/>
</dbReference>
<feature type="domain" description="Glycosyl hydrolases family 2 sugar binding" evidence="6">
    <location>
        <begin position="104"/>
        <end position="196"/>
    </location>
</feature>
<dbReference type="SUPFAM" id="SSF51445">
    <property type="entry name" value="(Trans)glycosidases"/>
    <property type="match status" value="1"/>
</dbReference>
<feature type="domain" description="Glycoside hydrolase family 2 catalytic" evidence="5">
    <location>
        <begin position="320"/>
        <end position="453"/>
    </location>
</feature>
<dbReference type="Gene3D" id="2.60.120.260">
    <property type="entry name" value="Galactose-binding domain-like"/>
    <property type="match status" value="1"/>
</dbReference>
<dbReference type="InterPro" id="IPR006101">
    <property type="entry name" value="Glyco_hydro_2"/>
</dbReference>
<dbReference type="InterPro" id="IPR006104">
    <property type="entry name" value="Glyco_hydro_2_N"/>
</dbReference>
<proteinExistence type="inferred from homology"/>
<dbReference type="PANTHER" id="PTHR42732:SF1">
    <property type="entry name" value="BETA-MANNOSIDASE"/>
    <property type="match status" value="1"/>
</dbReference>
<evidence type="ECO:0000259" key="6">
    <source>
        <dbReference type="Pfam" id="PF02837"/>
    </source>
</evidence>
<dbReference type="InterPro" id="IPR017853">
    <property type="entry name" value="GH"/>
</dbReference>
<dbReference type="GO" id="GO:0005975">
    <property type="term" value="P:carbohydrate metabolic process"/>
    <property type="evidence" value="ECO:0007669"/>
    <property type="project" value="InterPro"/>
</dbReference>
<comment type="similarity">
    <text evidence="1">Belongs to the glycosyl hydrolase 2 family.</text>
</comment>